<dbReference type="VEuPathDB" id="FungiDB:BTJ68_05521"/>
<gene>
    <name evidence="5" type="ORF">D0863_01252</name>
    <name evidence="4" type="ORF">D0865_09620</name>
    <name evidence="3" type="ORF">D0866_11758</name>
    <name evidence="2" type="ORF">D0867_13167</name>
    <name evidence="1" type="ORF">D0868_15332</name>
</gene>
<dbReference type="EMBL" id="QWIP01000023">
    <property type="protein sequence ID" value="RMY77519.1"/>
    <property type="molecule type" value="Genomic_DNA"/>
</dbReference>
<dbReference type="EMBL" id="QWIM01001639">
    <property type="protein sequence ID" value="RMY23089.1"/>
    <property type="molecule type" value="Genomic_DNA"/>
</dbReference>
<evidence type="ECO:0000313" key="8">
    <source>
        <dbReference type="Proteomes" id="UP000271337"/>
    </source>
</evidence>
<evidence type="ECO:0000313" key="2">
    <source>
        <dbReference type="EMBL" id="RMX96376.1"/>
    </source>
</evidence>
<dbReference type="AlphaFoldDB" id="A0A3M6X462"/>
<evidence type="ECO:0000313" key="3">
    <source>
        <dbReference type="EMBL" id="RMY23089.1"/>
    </source>
</evidence>
<evidence type="ECO:0000313" key="9">
    <source>
        <dbReference type="Proteomes" id="UP000276864"/>
    </source>
</evidence>
<dbReference type="Proteomes" id="UP000282582">
    <property type="component" value="Unassembled WGS sequence"/>
</dbReference>
<dbReference type="EMBL" id="QWIN01000890">
    <property type="protein sequence ID" value="RMY45913.1"/>
    <property type="molecule type" value="Genomic_DNA"/>
</dbReference>
<sequence length="261" mass="28840">MADQTPLVLEDVSLTDFMRYILDHHEGPSTLVVGGTKEDFLAAFRDTAERQVRSDDPQLTRSESPGVTHDHIATQHAATSQDTWTEPTLRMLATSRTLKVVLCPDITHLRAYLATHAVQLYGNHTSTEADSKRILALLNVVVIHQPTSAFSAQGLNRTFSGAVEAAYASGSRLIIAECDSYASKHRRNLDTSVETLDPEVRDAAQQLTMSIWDEEVSILNVTTKSFGAGDRGWVGRTVRVRDVAGRWCHFEKLPRALSNGQ</sequence>
<organism evidence="1 10">
    <name type="scientific">Hortaea werneckii</name>
    <name type="common">Black yeast</name>
    <name type="synonym">Cladosporium werneckii</name>
    <dbReference type="NCBI Taxonomy" id="91943"/>
    <lineage>
        <taxon>Eukaryota</taxon>
        <taxon>Fungi</taxon>
        <taxon>Dikarya</taxon>
        <taxon>Ascomycota</taxon>
        <taxon>Pezizomycotina</taxon>
        <taxon>Dothideomycetes</taxon>
        <taxon>Dothideomycetidae</taxon>
        <taxon>Mycosphaerellales</taxon>
        <taxon>Teratosphaeriaceae</taxon>
        <taxon>Hortaea</taxon>
    </lineage>
</organism>
<dbReference type="EMBL" id="QWIK01002554">
    <property type="protein sequence ID" value="RMX85399.1"/>
    <property type="molecule type" value="Genomic_DNA"/>
</dbReference>
<dbReference type="Proteomes" id="UP000270230">
    <property type="component" value="Unassembled WGS sequence"/>
</dbReference>
<accession>A0A3M6X462</accession>
<name>A0A3M6X462_HORWE</name>
<evidence type="ECO:0000313" key="4">
    <source>
        <dbReference type="EMBL" id="RMY45913.1"/>
    </source>
</evidence>
<dbReference type="OrthoDB" id="5391496at2759"/>
<proteinExistence type="predicted"/>
<comment type="caution">
    <text evidence="1">The sequence shown here is derived from an EMBL/GenBank/DDBJ whole genome shotgun (WGS) entry which is preliminary data.</text>
</comment>
<evidence type="ECO:0000313" key="5">
    <source>
        <dbReference type="EMBL" id="RMY77519.1"/>
    </source>
</evidence>
<evidence type="ECO:0000313" key="6">
    <source>
        <dbReference type="Proteomes" id="UP000269276"/>
    </source>
</evidence>
<dbReference type="Proteomes" id="UP000271337">
    <property type="component" value="Unassembled WGS sequence"/>
</dbReference>
<dbReference type="Proteomes" id="UP000276864">
    <property type="component" value="Unassembled WGS sequence"/>
</dbReference>
<evidence type="ECO:0000313" key="7">
    <source>
        <dbReference type="Proteomes" id="UP000270230"/>
    </source>
</evidence>
<evidence type="ECO:0000313" key="1">
    <source>
        <dbReference type="EMBL" id="RMX85399.1"/>
    </source>
</evidence>
<dbReference type="Proteomes" id="UP000269276">
    <property type="component" value="Unassembled WGS sequence"/>
</dbReference>
<protein>
    <submittedName>
        <fullName evidence="1">Uncharacterized protein</fullName>
    </submittedName>
</protein>
<dbReference type="EMBL" id="QWIL01002170">
    <property type="protein sequence ID" value="RMX96376.1"/>
    <property type="molecule type" value="Genomic_DNA"/>
</dbReference>
<evidence type="ECO:0000313" key="10">
    <source>
        <dbReference type="Proteomes" id="UP000282582"/>
    </source>
</evidence>
<reference evidence="6 7" key="1">
    <citation type="journal article" date="2018" name="BMC Genomics">
        <title>Genomic evidence for intraspecific hybridization in a clonal and extremely halotolerant yeast.</title>
        <authorList>
            <person name="Gostincar C."/>
            <person name="Stajich J.E."/>
            <person name="Zupancic J."/>
            <person name="Zalar P."/>
            <person name="Gunde-Cimerman N."/>
        </authorList>
    </citation>
    <scope>NUCLEOTIDE SEQUENCE [LARGE SCALE GENOMIC DNA]</scope>
    <source>
        <strain evidence="4 7">EXF-151</strain>
        <strain evidence="5 6">EXF-2682</strain>
        <strain evidence="3 9">EXF-6651</strain>
        <strain evidence="1 10">EXF-6654</strain>
        <strain evidence="2 8">EXF-6669</strain>
    </source>
</reference>